<evidence type="ECO:0000256" key="5">
    <source>
        <dbReference type="ARBA" id="ARBA00023136"/>
    </source>
</evidence>
<feature type="transmembrane region" description="Helical" evidence="6">
    <location>
        <begin position="170"/>
        <end position="189"/>
    </location>
</feature>
<proteinExistence type="predicted"/>
<dbReference type="RefSeq" id="WP_119948441.1">
    <property type="nucleotide sequence ID" value="NZ_QZEZ01000001.1"/>
</dbReference>
<evidence type="ECO:0000256" key="3">
    <source>
        <dbReference type="ARBA" id="ARBA00022692"/>
    </source>
</evidence>
<keyword evidence="2" id="KW-0813">Transport</keyword>
<evidence type="ECO:0000256" key="4">
    <source>
        <dbReference type="ARBA" id="ARBA00022989"/>
    </source>
</evidence>
<keyword evidence="9" id="KW-1185">Reference proteome</keyword>
<dbReference type="GO" id="GO:0008324">
    <property type="term" value="F:monoatomic cation transmembrane transporter activity"/>
    <property type="evidence" value="ECO:0007669"/>
    <property type="project" value="InterPro"/>
</dbReference>
<dbReference type="InterPro" id="IPR040177">
    <property type="entry name" value="SLC30A9"/>
</dbReference>
<dbReference type="GO" id="GO:0006829">
    <property type="term" value="P:zinc ion transport"/>
    <property type="evidence" value="ECO:0007669"/>
    <property type="project" value="InterPro"/>
</dbReference>
<dbReference type="OrthoDB" id="9806522at2"/>
<keyword evidence="4 6" id="KW-1133">Transmembrane helix</keyword>
<dbReference type="PANTHER" id="PTHR13414">
    <property type="entry name" value="HUEL-CATION TRANSPORTER"/>
    <property type="match status" value="1"/>
</dbReference>
<feature type="domain" description="Cation efflux protein transmembrane" evidence="7">
    <location>
        <begin position="11"/>
        <end position="220"/>
    </location>
</feature>
<keyword evidence="5 6" id="KW-0472">Membrane</keyword>
<sequence>MAETGGTTRTVLVATAANGLIAVAKGVAAVLTGSAALLAETLHSVADTANEVLLFVGLRRSERRVDPEHPFGWGQERYFWSLLAAVGIFVVGGVASVYEGVRALREPEPLGSVWPGVAVLVLSAALEGWSWRTARRELSGDAARRRMSRRRFMQVSSDPAATTVYLEDSAALVGIALALSALLLHAATGDAVWDGLASILIGLLLVAVAFVLVRRNQALLVDTSAPQPLVDDLRRVVGAHGWVREVPALSAVWIGPRRLLVVVDVRVDPEGPAAGLVQDVARLREELLHRPYVARAEVTPVP</sequence>
<evidence type="ECO:0000313" key="9">
    <source>
        <dbReference type="Proteomes" id="UP000265614"/>
    </source>
</evidence>
<feature type="transmembrane region" description="Helical" evidence="6">
    <location>
        <begin position="195"/>
        <end position="213"/>
    </location>
</feature>
<dbReference type="SUPFAM" id="SSF161111">
    <property type="entry name" value="Cation efflux protein transmembrane domain-like"/>
    <property type="match status" value="1"/>
</dbReference>
<reference evidence="8 9" key="1">
    <citation type="submission" date="2018-09" db="EMBL/GenBank/DDBJ databases">
        <title>YIM 75000 draft genome.</title>
        <authorList>
            <person name="Tang S."/>
            <person name="Feng Y."/>
        </authorList>
    </citation>
    <scope>NUCLEOTIDE SEQUENCE [LARGE SCALE GENOMIC DNA]</scope>
    <source>
        <strain evidence="8 9">YIM 75000</strain>
    </source>
</reference>
<dbReference type="NCBIfam" id="TIGR01297">
    <property type="entry name" value="CDF"/>
    <property type="match status" value="1"/>
</dbReference>
<evidence type="ECO:0000259" key="7">
    <source>
        <dbReference type="Pfam" id="PF01545"/>
    </source>
</evidence>
<evidence type="ECO:0000256" key="2">
    <source>
        <dbReference type="ARBA" id="ARBA00022448"/>
    </source>
</evidence>
<evidence type="ECO:0000313" key="8">
    <source>
        <dbReference type="EMBL" id="RJK97542.1"/>
    </source>
</evidence>
<dbReference type="InterPro" id="IPR058533">
    <property type="entry name" value="Cation_efflux_TM"/>
</dbReference>
<dbReference type="GO" id="GO:0016020">
    <property type="term" value="C:membrane"/>
    <property type="evidence" value="ECO:0007669"/>
    <property type="project" value="UniProtKB-SubCell"/>
</dbReference>
<dbReference type="EMBL" id="QZEZ01000001">
    <property type="protein sequence ID" value="RJK97542.1"/>
    <property type="molecule type" value="Genomic_DNA"/>
</dbReference>
<keyword evidence="3 6" id="KW-0812">Transmembrane</keyword>
<accession>A0A3A3Z2D3</accession>
<dbReference type="InterPro" id="IPR027469">
    <property type="entry name" value="Cation_efflux_TMD_sf"/>
</dbReference>
<protein>
    <submittedName>
        <fullName evidence="8">Cation diffusion facilitator family transporter</fullName>
    </submittedName>
</protein>
<evidence type="ECO:0000256" key="1">
    <source>
        <dbReference type="ARBA" id="ARBA00004141"/>
    </source>
</evidence>
<organism evidence="8 9">
    <name type="scientific">Vallicoccus soli</name>
    <dbReference type="NCBI Taxonomy" id="2339232"/>
    <lineage>
        <taxon>Bacteria</taxon>
        <taxon>Bacillati</taxon>
        <taxon>Actinomycetota</taxon>
        <taxon>Actinomycetes</taxon>
        <taxon>Motilibacterales</taxon>
        <taxon>Vallicoccaceae</taxon>
        <taxon>Vallicoccus</taxon>
    </lineage>
</organism>
<dbReference type="Gene3D" id="1.20.1510.10">
    <property type="entry name" value="Cation efflux protein transmembrane domain"/>
    <property type="match status" value="1"/>
</dbReference>
<dbReference type="Proteomes" id="UP000265614">
    <property type="component" value="Unassembled WGS sequence"/>
</dbReference>
<comment type="caution">
    <text evidence="8">The sequence shown here is derived from an EMBL/GenBank/DDBJ whole genome shotgun (WGS) entry which is preliminary data.</text>
</comment>
<evidence type="ECO:0000256" key="6">
    <source>
        <dbReference type="SAM" id="Phobius"/>
    </source>
</evidence>
<comment type="subcellular location">
    <subcellularLocation>
        <location evidence="1">Membrane</location>
        <topology evidence="1">Multi-pass membrane protein</topology>
    </subcellularLocation>
</comment>
<gene>
    <name evidence="8" type="ORF">D5H78_00410</name>
</gene>
<dbReference type="InterPro" id="IPR002524">
    <property type="entry name" value="Cation_efflux"/>
</dbReference>
<feature type="transmembrane region" description="Helical" evidence="6">
    <location>
        <begin position="110"/>
        <end position="129"/>
    </location>
</feature>
<feature type="transmembrane region" description="Helical" evidence="6">
    <location>
        <begin position="78"/>
        <end position="98"/>
    </location>
</feature>
<dbReference type="Pfam" id="PF01545">
    <property type="entry name" value="Cation_efflux"/>
    <property type="match status" value="1"/>
</dbReference>
<dbReference type="AlphaFoldDB" id="A0A3A3Z2D3"/>
<dbReference type="PANTHER" id="PTHR13414:SF9">
    <property type="entry name" value="PROTON-COUPLED ZINC ANTIPORTER SLC30A9, MITOCHONDRIAL"/>
    <property type="match status" value="1"/>
</dbReference>
<name>A0A3A3Z2D3_9ACTN</name>